<evidence type="ECO:0000256" key="1">
    <source>
        <dbReference type="ARBA" id="ARBA00024332"/>
    </source>
</evidence>
<protein>
    <recommendedName>
        <fullName evidence="3">IC97/Casc1 N-terminal domain-containing protein</fullName>
    </recommendedName>
</protein>
<proteinExistence type="inferred from homology"/>
<comment type="caution">
    <text evidence="4">The sequence shown here is derived from an EMBL/GenBank/DDBJ whole genome shotgun (WGS) entry which is preliminary data.</text>
</comment>
<dbReference type="PANTHER" id="PTHR20929">
    <property type="entry name" value="LUNG ADENOMA SUSCEPTIBILITY 1-RELATED"/>
    <property type="match status" value="1"/>
</dbReference>
<gene>
    <name evidence="4" type="ORF">RUM44_009285</name>
</gene>
<feature type="domain" description="IC97/Casc1 N-terminal" evidence="3">
    <location>
        <begin position="24"/>
        <end position="217"/>
    </location>
</feature>
<evidence type="ECO:0000259" key="3">
    <source>
        <dbReference type="Pfam" id="PF15927"/>
    </source>
</evidence>
<name>A0ABR1ASH8_POLSC</name>
<keyword evidence="5" id="KW-1185">Reference proteome</keyword>
<keyword evidence="2" id="KW-0175">Coiled coil</keyword>
<dbReference type="InterPro" id="IPR023247">
    <property type="entry name" value="IC97/Dnai7-like"/>
</dbReference>
<organism evidence="4 5">
    <name type="scientific">Polyplax serrata</name>
    <name type="common">Common mouse louse</name>
    <dbReference type="NCBI Taxonomy" id="468196"/>
    <lineage>
        <taxon>Eukaryota</taxon>
        <taxon>Metazoa</taxon>
        <taxon>Ecdysozoa</taxon>
        <taxon>Arthropoda</taxon>
        <taxon>Hexapoda</taxon>
        <taxon>Insecta</taxon>
        <taxon>Pterygota</taxon>
        <taxon>Neoptera</taxon>
        <taxon>Paraneoptera</taxon>
        <taxon>Psocodea</taxon>
        <taxon>Troctomorpha</taxon>
        <taxon>Phthiraptera</taxon>
        <taxon>Anoplura</taxon>
        <taxon>Polyplacidae</taxon>
        <taxon>Polyplax</taxon>
    </lineage>
</organism>
<feature type="coiled-coil region" evidence="2">
    <location>
        <begin position="6"/>
        <end position="95"/>
    </location>
</feature>
<dbReference type="InterPro" id="IPR031826">
    <property type="entry name" value="IC97/Casc1_N"/>
</dbReference>
<dbReference type="PANTHER" id="PTHR20929:SF11">
    <property type="entry name" value="DYNEIN AXONEMAL INTERMEDIATE CHAIN 7"/>
    <property type="match status" value="1"/>
</dbReference>
<comment type="similarity">
    <text evidence="1">Belongs to the DNAI7 family.</text>
</comment>
<dbReference type="EMBL" id="JAWJWF010000045">
    <property type="protein sequence ID" value="KAK6626808.1"/>
    <property type="molecule type" value="Genomic_DNA"/>
</dbReference>
<evidence type="ECO:0000313" key="5">
    <source>
        <dbReference type="Proteomes" id="UP001359485"/>
    </source>
</evidence>
<accession>A0ABR1ASH8</accession>
<sequence>MGPKKKKMSKKERQRLADEYKKIKKAQMEQERLKLLREEKERIEREKKLAQEKIKREIVEQEVRQRELGRSCQLFRNLQNNKKELEKEIREQYEWTQYLKCDGLPDPNSFSEMNTYLYLWKKNDTNPEIEKVLDKTEEVLNLLTVLDDLIIDSPFNATPSHIEEWKKIRKDLRCEQQKRLDLATHKLLRNIETNLEAIDMTTSKYTLESRHFTLNLWNKTLLPISVAGANEVKQSFTLDFPNIGVSLLLPAAFYGTNMAVRALWLKYDHISDSCRTWDCPPVPDSFLKDLNEITLEEWQVKTKLQRQFDEYEKSIENATVEELITNKPKKTIPELMTEMEENQINEWKKKMTIESVQHEVNLRKFSFLGGVFYLDLIEQPPQPRQLAGKRVVTLLNTPEGLNSIPYYEHYIPPPPPEPGARRTPEEIEVEVKKQEQALEKLAAVTVAEEPEKPKMPAEDLKREMEKEKELQKLVVVTVE</sequence>
<dbReference type="Pfam" id="PF15927">
    <property type="entry name" value="Casc1_N"/>
    <property type="match status" value="1"/>
</dbReference>
<dbReference type="PRINTS" id="PR02043">
    <property type="entry name" value="CANCERSCCP1"/>
</dbReference>
<reference evidence="4 5" key="1">
    <citation type="submission" date="2023-09" db="EMBL/GenBank/DDBJ databases">
        <title>Genomes of two closely related lineages of the louse Polyplax serrata with different host specificities.</title>
        <authorList>
            <person name="Martinu J."/>
            <person name="Tarabai H."/>
            <person name="Stefka J."/>
            <person name="Hypsa V."/>
        </authorList>
    </citation>
    <scope>NUCLEOTIDE SEQUENCE [LARGE SCALE GENOMIC DNA]</scope>
    <source>
        <strain evidence="4">98ZLc_SE</strain>
    </source>
</reference>
<evidence type="ECO:0000313" key="4">
    <source>
        <dbReference type="EMBL" id="KAK6626808.1"/>
    </source>
</evidence>
<evidence type="ECO:0000256" key="2">
    <source>
        <dbReference type="SAM" id="Coils"/>
    </source>
</evidence>
<dbReference type="Proteomes" id="UP001359485">
    <property type="component" value="Unassembled WGS sequence"/>
</dbReference>